<reference evidence="1 2" key="1">
    <citation type="submission" date="2018-09" db="EMBL/GenBank/DDBJ databases">
        <title>Murine metabolic-syndrome-specific gut microbial biobank.</title>
        <authorList>
            <person name="Liu C."/>
        </authorList>
    </citation>
    <scope>NUCLEOTIDE SEQUENCE [LARGE SCALE GENOMIC DNA]</scope>
    <source>
        <strain evidence="1 2">8-P5</strain>
    </source>
</reference>
<protein>
    <submittedName>
        <fullName evidence="1">6-bladed beta-propeller</fullName>
    </submittedName>
</protein>
<dbReference type="Gene3D" id="2.120.10.30">
    <property type="entry name" value="TolB, C-terminal domain"/>
    <property type="match status" value="1"/>
</dbReference>
<name>A0A3L7ZSW7_PARDI</name>
<sequence>MNNAVYLFFLIIFCWGCSLNSTTEKHQSKRYNIINVHDQIKEISIEDLLIGFFSWPAVIDNYIFITDYKTANEFIHIFDKNNFKYITSIAPRGQGPGEIANIGGHIVEDKVNRKFYVSDHGKNRIFSYDLDSAIADPAYLPAEKMKMGDQIFPDKYEYINDTLSIGVTIQRLGNGNFKPVVGKFNMQTGEITPMSYTINPYVKKKRIFFDLSVEHNIYVEAYMPHDLMTICSLDGELKYNIYGPNWDTETHGKDFFENVRICKDRIVATYLGERYITADRKVVYATKFLVFDLEGNYLKTLETGYPIINYCYDKDNHRILMSLNADIQFAYLDLGKLLD</sequence>
<dbReference type="SUPFAM" id="SSF50998">
    <property type="entry name" value="Quinoprotein alcohol dehydrogenase-like"/>
    <property type="match status" value="1"/>
</dbReference>
<proteinExistence type="predicted"/>
<dbReference type="AlphaFoldDB" id="A0A3L7ZSW7"/>
<organism evidence="1 2">
    <name type="scientific">Parabacteroides distasonis</name>
    <dbReference type="NCBI Taxonomy" id="823"/>
    <lineage>
        <taxon>Bacteria</taxon>
        <taxon>Pseudomonadati</taxon>
        <taxon>Bacteroidota</taxon>
        <taxon>Bacteroidia</taxon>
        <taxon>Bacteroidales</taxon>
        <taxon>Tannerellaceae</taxon>
        <taxon>Parabacteroides</taxon>
    </lineage>
</organism>
<evidence type="ECO:0000313" key="2">
    <source>
        <dbReference type="Proteomes" id="UP000278164"/>
    </source>
</evidence>
<dbReference type="EMBL" id="RAYI01000010">
    <property type="protein sequence ID" value="RLT74062.1"/>
    <property type="molecule type" value="Genomic_DNA"/>
</dbReference>
<comment type="caution">
    <text evidence="1">The sequence shown here is derived from an EMBL/GenBank/DDBJ whole genome shotgun (WGS) entry which is preliminary data.</text>
</comment>
<gene>
    <name evidence="1" type="ORF">D7V78_06435</name>
</gene>
<dbReference type="Pfam" id="PF17170">
    <property type="entry name" value="DUF5128"/>
    <property type="match status" value="1"/>
</dbReference>
<dbReference type="InterPro" id="IPR011047">
    <property type="entry name" value="Quinoprotein_ADH-like_sf"/>
</dbReference>
<dbReference type="OrthoDB" id="1050233at2"/>
<dbReference type="Proteomes" id="UP000278164">
    <property type="component" value="Unassembled WGS sequence"/>
</dbReference>
<evidence type="ECO:0000313" key="1">
    <source>
        <dbReference type="EMBL" id="RLT74062.1"/>
    </source>
</evidence>
<dbReference type="RefSeq" id="WP_121735502.1">
    <property type="nucleotide sequence ID" value="NZ_QXXG01000008.1"/>
</dbReference>
<dbReference type="InterPro" id="IPR011042">
    <property type="entry name" value="6-blade_b-propeller_TolB-like"/>
</dbReference>
<accession>A0A3L7ZSW7</accession>